<gene>
    <name evidence="3" type="ORF">GCM10007350_16510</name>
</gene>
<sequence length="93" mass="9918">MKAPGLALLLLALCAQADDGWGTLFTSPAERGGRSQASVAGGANERFDGEVRGPHGVSRWVDGEWRSSPPAGLRPGQRRVDGKVREVYDTDAR</sequence>
<dbReference type="Proteomes" id="UP000604737">
    <property type="component" value="Unassembled WGS sequence"/>
</dbReference>
<dbReference type="RefSeq" id="WP_189459826.1">
    <property type="nucleotide sequence ID" value="NZ_BMYO01000004.1"/>
</dbReference>
<comment type="caution">
    <text evidence="3">The sequence shown here is derived from an EMBL/GenBank/DDBJ whole genome shotgun (WGS) entry which is preliminary data.</text>
</comment>
<keyword evidence="2" id="KW-0732">Signal</keyword>
<organism evidence="3 4">
    <name type="scientific">Jeongeupia chitinilytica</name>
    <dbReference type="NCBI Taxonomy" id="1041641"/>
    <lineage>
        <taxon>Bacteria</taxon>
        <taxon>Pseudomonadati</taxon>
        <taxon>Pseudomonadota</taxon>
        <taxon>Betaproteobacteria</taxon>
        <taxon>Neisseriales</taxon>
        <taxon>Chitinibacteraceae</taxon>
        <taxon>Jeongeupia</taxon>
    </lineage>
</organism>
<feature type="chain" id="PRO_5046023898" evidence="2">
    <location>
        <begin position="18"/>
        <end position="93"/>
    </location>
</feature>
<dbReference type="EMBL" id="BMYO01000004">
    <property type="protein sequence ID" value="GHD61723.1"/>
    <property type="molecule type" value="Genomic_DNA"/>
</dbReference>
<evidence type="ECO:0000256" key="1">
    <source>
        <dbReference type="SAM" id="MobiDB-lite"/>
    </source>
</evidence>
<evidence type="ECO:0000313" key="3">
    <source>
        <dbReference type="EMBL" id="GHD61723.1"/>
    </source>
</evidence>
<evidence type="ECO:0000256" key="2">
    <source>
        <dbReference type="SAM" id="SignalP"/>
    </source>
</evidence>
<name>A0ABQ3H2I0_9NEIS</name>
<proteinExistence type="predicted"/>
<keyword evidence="4" id="KW-1185">Reference proteome</keyword>
<feature type="region of interest" description="Disordered" evidence="1">
    <location>
        <begin position="28"/>
        <end position="93"/>
    </location>
</feature>
<feature type="compositionally biased region" description="Basic and acidic residues" evidence="1">
    <location>
        <begin position="78"/>
        <end position="93"/>
    </location>
</feature>
<accession>A0ABQ3H2I0</accession>
<protein>
    <submittedName>
        <fullName evidence="3">Uncharacterized protein</fullName>
    </submittedName>
</protein>
<feature type="signal peptide" evidence="2">
    <location>
        <begin position="1"/>
        <end position="17"/>
    </location>
</feature>
<reference evidence="4" key="1">
    <citation type="journal article" date="2019" name="Int. J. Syst. Evol. Microbiol.">
        <title>The Global Catalogue of Microorganisms (GCM) 10K type strain sequencing project: providing services to taxonomists for standard genome sequencing and annotation.</title>
        <authorList>
            <consortium name="The Broad Institute Genomics Platform"/>
            <consortium name="The Broad Institute Genome Sequencing Center for Infectious Disease"/>
            <person name="Wu L."/>
            <person name="Ma J."/>
        </authorList>
    </citation>
    <scope>NUCLEOTIDE SEQUENCE [LARGE SCALE GENOMIC DNA]</scope>
    <source>
        <strain evidence="4">KCTC 23701</strain>
    </source>
</reference>
<evidence type="ECO:0000313" key="4">
    <source>
        <dbReference type="Proteomes" id="UP000604737"/>
    </source>
</evidence>